<dbReference type="EMBL" id="CAIIXF020000004">
    <property type="protein sequence ID" value="CAH1781851.1"/>
    <property type="molecule type" value="Genomic_DNA"/>
</dbReference>
<dbReference type="Proteomes" id="UP000749559">
    <property type="component" value="Unassembled WGS sequence"/>
</dbReference>
<proteinExistence type="predicted"/>
<keyword evidence="2" id="KW-1185">Reference proteome</keyword>
<dbReference type="AlphaFoldDB" id="A0A8J1V0G8"/>
<feature type="non-terminal residue" evidence="1">
    <location>
        <position position="315"/>
    </location>
</feature>
<protein>
    <submittedName>
        <fullName evidence="1">Uncharacterized protein</fullName>
    </submittedName>
</protein>
<evidence type="ECO:0000313" key="2">
    <source>
        <dbReference type="Proteomes" id="UP000749559"/>
    </source>
</evidence>
<name>A0A8J1V0G8_OWEFU</name>
<accession>A0A8J1V0G8</accession>
<evidence type="ECO:0000313" key="1">
    <source>
        <dbReference type="EMBL" id="CAH1781851.1"/>
    </source>
</evidence>
<gene>
    <name evidence="1" type="ORF">OFUS_LOCUS8362</name>
</gene>
<organism evidence="1 2">
    <name type="scientific">Owenia fusiformis</name>
    <name type="common">Polychaete worm</name>
    <dbReference type="NCBI Taxonomy" id="6347"/>
    <lineage>
        <taxon>Eukaryota</taxon>
        <taxon>Metazoa</taxon>
        <taxon>Spiralia</taxon>
        <taxon>Lophotrochozoa</taxon>
        <taxon>Annelida</taxon>
        <taxon>Polychaeta</taxon>
        <taxon>Sedentaria</taxon>
        <taxon>Canalipalpata</taxon>
        <taxon>Sabellida</taxon>
        <taxon>Oweniida</taxon>
        <taxon>Oweniidae</taxon>
        <taxon>Owenia</taxon>
    </lineage>
</organism>
<reference evidence="1" key="1">
    <citation type="submission" date="2022-03" db="EMBL/GenBank/DDBJ databases">
        <authorList>
            <person name="Martin C."/>
        </authorList>
    </citation>
    <scope>NUCLEOTIDE SEQUENCE</scope>
</reference>
<sequence>MAYGYLTYDKSAEISEIPTYSIVNDLVEIDKVVQEAVQFLVENIERFRNTIEESDHGALAAVETAIRQLKDMIDEIREDKRGVGFHQIPDLIRPLIEMVSRLKTVWGDFKEEISFNIKAIKSNFTDFVNRNVYRIERNIESLTNRMVSEIIGVATEYNGFGLRFTVDFNLFSLMLPNALEIELVYSDGKLAQCSEFAKMYKLLEGEKALRGLLAINIPIKLKFLTIEGAGLEVAFSSSDLSKTVVHFLGKFSFLGMNIEGDVFITREGLVCNVEALVWSLFRARLEIEAKVFTEWHKLRYRVSVYLLPGRDDSFE</sequence>
<dbReference type="OrthoDB" id="10630342at2759"/>
<comment type="caution">
    <text evidence="1">The sequence shown here is derived from an EMBL/GenBank/DDBJ whole genome shotgun (WGS) entry which is preliminary data.</text>
</comment>